<organism evidence="1 2">
    <name type="scientific">Algivirga pacifica</name>
    <dbReference type="NCBI Taxonomy" id="1162670"/>
    <lineage>
        <taxon>Bacteria</taxon>
        <taxon>Pseudomonadati</taxon>
        <taxon>Bacteroidota</taxon>
        <taxon>Cytophagia</taxon>
        <taxon>Cytophagales</taxon>
        <taxon>Flammeovirgaceae</taxon>
        <taxon>Algivirga</taxon>
    </lineage>
</organism>
<reference evidence="2" key="1">
    <citation type="journal article" date="2019" name="Int. J. Syst. Evol. Microbiol.">
        <title>The Global Catalogue of Microorganisms (GCM) 10K type strain sequencing project: providing services to taxonomists for standard genome sequencing and annotation.</title>
        <authorList>
            <consortium name="The Broad Institute Genomics Platform"/>
            <consortium name="The Broad Institute Genome Sequencing Center for Infectious Disease"/>
            <person name="Wu L."/>
            <person name="Ma J."/>
        </authorList>
    </citation>
    <scope>NUCLEOTIDE SEQUENCE [LARGE SCALE GENOMIC DNA]</scope>
    <source>
        <strain evidence="2">JCM 18326</strain>
    </source>
</reference>
<dbReference type="Proteomes" id="UP001500298">
    <property type="component" value="Unassembled WGS sequence"/>
</dbReference>
<proteinExistence type="predicted"/>
<comment type="caution">
    <text evidence="1">The sequence shown here is derived from an EMBL/GenBank/DDBJ whole genome shotgun (WGS) entry which is preliminary data.</text>
</comment>
<dbReference type="RefSeq" id="WP_345372127.1">
    <property type="nucleotide sequence ID" value="NZ_BAABJX010000036.1"/>
</dbReference>
<name>A0ABP9DD18_9BACT</name>
<gene>
    <name evidence="1" type="ORF">GCM10023331_24020</name>
</gene>
<evidence type="ECO:0000313" key="2">
    <source>
        <dbReference type="Proteomes" id="UP001500298"/>
    </source>
</evidence>
<keyword evidence="2" id="KW-1185">Reference proteome</keyword>
<accession>A0ABP9DD18</accession>
<protein>
    <submittedName>
        <fullName evidence="1">Uncharacterized protein</fullName>
    </submittedName>
</protein>
<evidence type="ECO:0000313" key="1">
    <source>
        <dbReference type="EMBL" id="GAA4838048.1"/>
    </source>
</evidence>
<dbReference type="EMBL" id="BAABJX010000036">
    <property type="protein sequence ID" value="GAA4838048.1"/>
    <property type="molecule type" value="Genomic_DNA"/>
</dbReference>
<sequence>MLYTPHLTPTHDATLIPYYKAAIENIATHPGGRSTYTSLVRYLLTMSKLQGGETVAKELSKQLLETYRNRPAMRDEFKGLPWISS</sequence>